<feature type="transmembrane region" description="Helical" evidence="1">
    <location>
        <begin position="148"/>
        <end position="164"/>
    </location>
</feature>
<proteinExistence type="predicted"/>
<keyword evidence="3" id="KW-1185">Reference proteome</keyword>
<dbReference type="RefSeq" id="WP_010602199.1">
    <property type="nucleotide sequence ID" value="NZ_JAPJUH010000001.1"/>
</dbReference>
<comment type="caution">
    <text evidence="2">The sequence shown here is derived from an EMBL/GenBank/DDBJ whole genome shotgun (WGS) entry which is preliminary data.</text>
</comment>
<dbReference type="Proteomes" id="UP001142592">
    <property type="component" value="Unassembled WGS sequence"/>
</dbReference>
<protein>
    <submittedName>
        <fullName evidence="2">Uncharacterized protein</fullName>
    </submittedName>
</protein>
<dbReference type="EMBL" id="JAPJUH010000001">
    <property type="protein sequence ID" value="MCX3263200.1"/>
    <property type="molecule type" value="Genomic_DNA"/>
</dbReference>
<evidence type="ECO:0000313" key="3">
    <source>
        <dbReference type="Proteomes" id="UP001142592"/>
    </source>
</evidence>
<gene>
    <name evidence="2" type="ORF">OQZ29_00450</name>
</gene>
<sequence>MAKYINWKSNWFNSNFELFVDGIQKGAIKFNSWTSNAETVFEDQHYLFTNVGFWQSKTNVIDRKTNELIAIITYDSWKSKAIISMKSGEQYEWKPTSFWKSEWIVSNFKDANVLYRTNGKSGTISSDSDNKLLIIAGLFIKQIYNKKAAAVIACFMPIMVATITRN</sequence>
<name>A0A9X3I7I0_9SPHI</name>
<evidence type="ECO:0000313" key="2">
    <source>
        <dbReference type="EMBL" id="MCX3263200.1"/>
    </source>
</evidence>
<organism evidence="2 3">
    <name type="scientific">Pedobacter agri</name>
    <dbReference type="NCBI Taxonomy" id="454586"/>
    <lineage>
        <taxon>Bacteria</taxon>
        <taxon>Pseudomonadati</taxon>
        <taxon>Bacteroidota</taxon>
        <taxon>Sphingobacteriia</taxon>
        <taxon>Sphingobacteriales</taxon>
        <taxon>Sphingobacteriaceae</taxon>
        <taxon>Pedobacter</taxon>
    </lineage>
</organism>
<keyword evidence="1" id="KW-0472">Membrane</keyword>
<dbReference type="AlphaFoldDB" id="A0A9X3I7I0"/>
<accession>A0A9X3I7I0</accession>
<keyword evidence="1" id="KW-1133">Transmembrane helix</keyword>
<evidence type="ECO:0000256" key="1">
    <source>
        <dbReference type="SAM" id="Phobius"/>
    </source>
</evidence>
<reference evidence="2" key="1">
    <citation type="submission" date="2022-11" db="EMBL/GenBank/DDBJ databases">
        <authorList>
            <person name="Graham C."/>
            <person name="Newman J.D."/>
        </authorList>
    </citation>
    <scope>NUCLEOTIDE SEQUENCE</scope>
    <source>
        <strain evidence="2">DSM 19486</strain>
    </source>
</reference>
<keyword evidence="1" id="KW-0812">Transmembrane</keyword>